<proteinExistence type="inferred from homology"/>
<dbReference type="EMBL" id="JAGEMX010000005">
    <property type="protein sequence ID" value="MBO1831545.1"/>
    <property type="molecule type" value="Genomic_DNA"/>
</dbReference>
<dbReference type="EMBL" id="CP090642">
    <property type="protein sequence ID" value="WFN22959.1"/>
    <property type="molecule type" value="Genomic_DNA"/>
</dbReference>
<evidence type="ECO:0000256" key="10">
    <source>
        <dbReference type="ARBA" id="ARBA00047481"/>
    </source>
</evidence>
<evidence type="ECO:0000313" key="13">
    <source>
        <dbReference type="EMBL" id="MBK1935673.1"/>
    </source>
</evidence>
<dbReference type="InterPro" id="IPR015421">
    <property type="entry name" value="PyrdxlP-dep_Trfase_major"/>
</dbReference>
<evidence type="ECO:0000256" key="4">
    <source>
        <dbReference type="ARBA" id="ARBA00011738"/>
    </source>
</evidence>
<reference evidence="14 17" key="2">
    <citation type="submission" date="2021-03" db="EMBL/GenBank/DDBJ databases">
        <title>Clinical course, treatment and visual outcome of an outbreak of Burkholderia contaminans endophthalmitis following cataract surgery.</title>
        <authorList>
            <person name="Lind C."/>
            <person name="Olsen K."/>
            <person name="Angelsen N.K."/>
            <person name="Krefting E.A."/>
            <person name="Fossen K."/>
            <person name="Gravningen K."/>
            <person name="Depoorter E."/>
            <person name="Vandamme P."/>
            <person name="Bertelsen G."/>
        </authorList>
    </citation>
    <scope>NUCLEOTIDE SEQUENCE [LARGE SCALE GENOMIC DNA]</scope>
    <source>
        <strain evidence="14 17">51242556</strain>
    </source>
</reference>
<comment type="pathway">
    <text evidence="2 11">Amino-acid biosynthesis; L-histidine biosynthesis; L-histidine from 5-phospho-alpha-D-ribose 1-diphosphate: step 7/9.</text>
</comment>
<comment type="catalytic activity">
    <reaction evidence="10 11">
        <text>L-histidinol phosphate + 2-oxoglutarate = 3-(imidazol-4-yl)-2-oxopropyl phosphate + L-glutamate</text>
        <dbReference type="Rhea" id="RHEA:23744"/>
        <dbReference type="ChEBI" id="CHEBI:16810"/>
        <dbReference type="ChEBI" id="CHEBI:29985"/>
        <dbReference type="ChEBI" id="CHEBI:57766"/>
        <dbReference type="ChEBI" id="CHEBI:57980"/>
        <dbReference type="EC" id="2.6.1.9"/>
    </reaction>
</comment>
<feature type="modified residue" description="N6-(pyridoxal phosphate)lysine" evidence="11">
    <location>
        <position position="233"/>
    </location>
</feature>
<dbReference type="Proteomes" id="UP000611459">
    <property type="component" value="Unassembled WGS sequence"/>
</dbReference>
<evidence type="ECO:0000259" key="12">
    <source>
        <dbReference type="Pfam" id="PF00155"/>
    </source>
</evidence>
<evidence type="ECO:0000313" key="17">
    <source>
        <dbReference type="Proteomes" id="UP000664048"/>
    </source>
</evidence>
<evidence type="ECO:0000313" key="14">
    <source>
        <dbReference type="EMBL" id="MBO1831545.1"/>
    </source>
</evidence>
<dbReference type="Gene3D" id="3.40.640.10">
    <property type="entry name" value="Type I PLP-dependent aspartate aminotransferase-like (Major domain)"/>
    <property type="match status" value="1"/>
</dbReference>
<keyword evidence="5 11" id="KW-0032">Aminotransferase</keyword>
<dbReference type="GO" id="GO:0004400">
    <property type="term" value="F:histidinol-phosphate transaminase activity"/>
    <property type="evidence" value="ECO:0007669"/>
    <property type="project" value="UniProtKB-UniRule"/>
</dbReference>
<evidence type="ECO:0000256" key="1">
    <source>
        <dbReference type="ARBA" id="ARBA00001933"/>
    </source>
</evidence>
<dbReference type="PANTHER" id="PTHR42885">
    <property type="entry name" value="HISTIDINOL-PHOSPHATE AMINOTRANSFERASE-RELATED"/>
    <property type="match status" value="1"/>
</dbReference>
<reference evidence="13" key="1">
    <citation type="submission" date="2021-01" db="EMBL/GenBank/DDBJ databases">
        <title>Outbreak of Burkholderia contaminns endophthalmitis traced to a clinical ventilation system.</title>
        <authorList>
            <person name="Lipuma J."/>
            <person name="Spilker T."/>
            <person name="Kratholm J."/>
        </authorList>
    </citation>
    <scope>NUCLEOTIDE SEQUENCE</scope>
    <source>
        <strain evidence="13">HI4954</strain>
    </source>
</reference>
<dbReference type="InterPro" id="IPR004839">
    <property type="entry name" value="Aminotransferase_I/II_large"/>
</dbReference>
<evidence type="ECO:0000256" key="6">
    <source>
        <dbReference type="ARBA" id="ARBA00022605"/>
    </source>
</evidence>
<dbReference type="SUPFAM" id="SSF53383">
    <property type="entry name" value="PLP-dependent transferases"/>
    <property type="match status" value="1"/>
</dbReference>
<evidence type="ECO:0000256" key="3">
    <source>
        <dbReference type="ARBA" id="ARBA00007970"/>
    </source>
</evidence>
<keyword evidence="17" id="KW-1185">Reference proteome</keyword>
<comment type="subunit">
    <text evidence="4 11">Homodimer.</text>
</comment>
<dbReference type="RefSeq" id="WP_039347812.1">
    <property type="nucleotide sequence ID" value="NZ_AP018359.1"/>
</dbReference>
<dbReference type="EC" id="2.6.1.9" evidence="11"/>
<accession>A0A1E3FTF6</accession>
<dbReference type="NCBIfam" id="NF002877">
    <property type="entry name" value="PRK03317.1"/>
    <property type="match status" value="1"/>
</dbReference>
<gene>
    <name evidence="11" type="primary">hisC</name>
    <name evidence="14" type="ORF">J4M89_19410</name>
    <name evidence="13" type="ORF">JIN94_37900</name>
    <name evidence="15" type="ORF">LXE91_33980</name>
</gene>
<evidence type="ECO:0000256" key="2">
    <source>
        <dbReference type="ARBA" id="ARBA00005011"/>
    </source>
</evidence>
<evidence type="ECO:0000256" key="8">
    <source>
        <dbReference type="ARBA" id="ARBA00022898"/>
    </source>
</evidence>
<keyword evidence="8 11" id="KW-0663">Pyridoxal phosphate</keyword>
<evidence type="ECO:0000313" key="15">
    <source>
        <dbReference type="EMBL" id="WFN22959.1"/>
    </source>
</evidence>
<evidence type="ECO:0000256" key="7">
    <source>
        <dbReference type="ARBA" id="ARBA00022679"/>
    </source>
</evidence>
<evidence type="ECO:0000313" key="16">
    <source>
        <dbReference type="Proteomes" id="UP000611459"/>
    </source>
</evidence>
<dbReference type="Proteomes" id="UP000664048">
    <property type="component" value="Unassembled WGS sequence"/>
</dbReference>
<reference evidence="15 18" key="3">
    <citation type="submission" date="2021-12" db="EMBL/GenBank/DDBJ databases">
        <title>Genomic and phenotypic characterization of three Burkholderia contaminans isolates recovered from different sources.</title>
        <authorList>
            <person name="Lopez De Volder A."/>
            <person name="Fan Y."/>
            <person name="Nunvar J."/>
            <person name="Herrera T."/>
            <person name="Timp W."/>
            <person name="Degrossi J."/>
        </authorList>
    </citation>
    <scope>NUCLEOTIDE SEQUENCE [LARGE SCALE GENOMIC DNA]</scope>
    <source>
        <strain evidence="15 18">LMG 23361</strain>
    </source>
</reference>
<organism evidence="13 16">
    <name type="scientific">Burkholderia contaminans</name>
    <dbReference type="NCBI Taxonomy" id="488447"/>
    <lineage>
        <taxon>Bacteria</taxon>
        <taxon>Pseudomonadati</taxon>
        <taxon>Pseudomonadota</taxon>
        <taxon>Betaproteobacteria</taxon>
        <taxon>Burkholderiales</taxon>
        <taxon>Burkholderiaceae</taxon>
        <taxon>Burkholderia</taxon>
        <taxon>Burkholderia cepacia complex</taxon>
    </lineage>
</organism>
<dbReference type="InterPro" id="IPR005861">
    <property type="entry name" value="HisP_aminotrans"/>
</dbReference>
<evidence type="ECO:0000256" key="11">
    <source>
        <dbReference type="HAMAP-Rule" id="MF_01023"/>
    </source>
</evidence>
<dbReference type="OrthoDB" id="9813612at2"/>
<comment type="similarity">
    <text evidence="3 11">Belongs to the class-II pyridoxal-phosphate-dependent aminotransferase family. Histidinol-phosphate aminotransferase subfamily.</text>
</comment>
<evidence type="ECO:0000256" key="9">
    <source>
        <dbReference type="ARBA" id="ARBA00023102"/>
    </source>
</evidence>
<dbReference type="HAMAP" id="MF_01023">
    <property type="entry name" value="HisC_aminotrans_2"/>
    <property type="match status" value="1"/>
</dbReference>
<evidence type="ECO:0000313" key="18">
    <source>
        <dbReference type="Proteomes" id="UP001220209"/>
    </source>
</evidence>
<dbReference type="Pfam" id="PF00155">
    <property type="entry name" value="Aminotran_1_2"/>
    <property type="match status" value="1"/>
</dbReference>
<comment type="cofactor">
    <cofactor evidence="1 11">
        <name>pyridoxal 5'-phosphate</name>
        <dbReference type="ChEBI" id="CHEBI:597326"/>
    </cofactor>
</comment>
<name>A0A1E3FTF6_9BURK</name>
<dbReference type="EMBL" id="JAENIB010000035">
    <property type="protein sequence ID" value="MBK1935673.1"/>
    <property type="molecule type" value="Genomic_DNA"/>
</dbReference>
<dbReference type="GeneID" id="93195241"/>
<sequence length="370" mass="40249">MQQPWKDIALPDLPLREDLKSQHAYGAPQLDVPVCLNVNENPYPPSAALVERIATAVADAARAANRYPDRDFAELRAHLAAYLTHDTGVTIDASRVWAANGSNEVIQQVLQAFGGPGRSALAFTPAYPMYDEYCRTTFTRLHTLPRTRDFALDLGQALDSIREHQPSVVLLTSPNNPTGTALPVDDIRAILDVAPGIVVVDEAYAEFRRRGVPSAVTLLPDHPRLIVTRTLSKAFKFAGGRVGYCACAPAIVEALKRVRLPYHLSAFTQAAACAALAARDEMLSQVEAIKAERDSTVAWLRGLGLTVADSDANFVMFGEFADRHRIWSGLLRHGVLIRESGPPAYLRVSIGTGAEMAAFRAALLDVMALE</sequence>
<dbReference type="GO" id="GO:0030170">
    <property type="term" value="F:pyridoxal phosphate binding"/>
    <property type="evidence" value="ECO:0007669"/>
    <property type="project" value="InterPro"/>
</dbReference>
<protein>
    <recommendedName>
        <fullName evidence="11">Histidinol-phosphate aminotransferase</fullName>
        <ecNumber evidence="11">2.6.1.9</ecNumber>
    </recommendedName>
    <alternativeName>
        <fullName evidence="11">Imidazole acetol-phosphate transaminase</fullName>
    </alternativeName>
</protein>
<dbReference type="Gene3D" id="3.90.1150.10">
    <property type="entry name" value="Aspartate Aminotransferase, domain 1"/>
    <property type="match status" value="1"/>
</dbReference>
<feature type="domain" description="Aminotransferase class I/classII large" evidence="12">
    <location>
        <begin position="36"/>
        <end position="359"/>
    </location>
</feature>
<dbReference type="GO" id="GO:0000105">
    <property type="term" value="P:L-histidine biosynthetic process"/>
    <property type="evidence" value="ECO:0007669"/>
    <property type="project" value="UniProtKB-UniRule"/>
</dbReference>
<dbReference type="InterPro" id="IPR015422">
    <property type="entry name" value="PyrdxlP-dep_Trfase_small"/>
</dbReference>
<dbReference type="NCBIfam" id="TIGR01141">
    <property type="entry name" value="hisC"/>
    <property type="match status" value="1"/>
</dbReference>
<dbReference type="InterPro" id="IPR015424">
    <property type="entry name" value="PyrdxlP-dep_Trfase"/>
</dbReference>
<dbReference type="CDD" id="cd00609">
    <property type="entry name" value="AAT_like"/>
    <property type="match status" value="1"/>
</dbReference>
<keyword evidence="6 11" id="KW-0028">Amino-acid biosynthesis</keyword>
<dbReference type="Proteomes" id="UP001220209">
    <property type="component" value="Chromosome 3"/>
</dbReference>
<dbReference type="PANTHER" id="PTHR42885:SF2">
    <property type="entry name" value="HISTIDINOL-PHOSPHATE AMINOTRANSFERASE"/>
    <property type="match status" value="1"/>
</dbReference>
<keyword evidence="9 11" id="KW-0368">Histidine biosynthesis</keyword>
<evidence type="ECO:0000256" key="5">
    <source>
        <dbReference type="ARBA" id="ARBA00022576"/>
    </source>
</evidence>
<dbReference type="AlphaFoldDB" id="A0A1E3FTF6"/>
<keyword evidence="7 11" id="KW-0808">Transferase</keyword>